<dbReference type="GO" id="GO:0016987">
    <property type="term" value="F:sigma factor activity"/>
    <property type="evidence" value="ECO:0007669"/>
    <property type="project" value="InterPro"/>
</dbReference>
<dbReference type="OrthoDB" id="2248780at2"/>
<dbReference type="RefSeq" id="WP_154549174.1">
    <property type="nucleotide sequence ID" value="NZ_JBKZBY010000010.1"/>
</dbReference>
<evidence type="ECO:0000313" key="2">
    <source>
        <dbReference type="EMBL" id="MST87567.1"/>
    </source>
</evidence>
<protein>
    <submittedName>
        <fullName evidence="2">Sigma-70 family RNA polymerase sigma factor</fullName>
    </submittedName>
</protein>
<dbReference type="InterPro" id="IPR036388">
    <property type="entry name" value="WH-like_DNA-bd_sf"/>
</dbReference>
<dbReference type="GO" id="GO:0006352">
    <property type="term" value="P:DNA-templated transcription initiation"/>
    <property type="evidence" value="ECO:0007669"/>
    <property type="project" value="InterPro"/>
</dbReference>
<dbReference type="SUPFAM" id="SSF88659">
    <property type="entry name" value="Sigma3 and sigma4 domains of RNA polymerase sigma factors"/>
    <property type="match status" value="1"/>
</dbReference>
<name>A0A6A8MFI5_9LACO</name>
<dbReference type="NCBIfam" id="TIGR02937">
    <property type="entry name" value="sigma70-ECF"/>
    <property type="match status" value="1"/>
</dbReference>
<evidence type="ECO:0000313" key="3">
    <source>
        <dbReference type="Proteomes" id="UP000438120"/>
    </source>
</evidence>
<dbReference type="InterPro" id="IPR013324">
    <property type="entry name" value="RNA_pol_sigma_r3/r4-like"/>
</dbReference>
<keyword evidence="3" id="KW-1185">Reference proteome</keyword>
<organism evidence="2 3">
    <name type="scientific">Lactobacillus porci</name>
    <dbReference type="NCBI Taxonomy" id="2012477"/>
    <lineage>
        <taxon>Bacteria</taxon>
        <taxon>Bacillati</taxon>
        <taxon>Bacillota</taxon>
        <taxon>Bacilli</taxon>
        <taxon>Lactobacillales</taxon>
        <taxon>Lactobacillaceae</taxon>
        <taxon>Lactobacillus</taxon>
    </lineage>
</organism>
<dbReference type="Proteomes" id="UP000438120">
    <property type="component" value="Unassembled WGS sequence"/>
</dbReference>
<comment type="caution">
    <text evidence="2">The sequence shown here is derived from an EMBL/GenBank/DDBJ whole genome shotgun (WGS) entry which is preliminary data.</text>
</comment>
<dbReference type="AlphaFoldDB" id="A0A6A8MFI5"/>
<evidence type="ECO:0000259" key="1">
    <source>
        <dbReference type="Pfam" id="PF08281"/>
    </source>
</evidence>
<sequence length="178" mass="20671">MQHQHLTISQNSLNRAWANKKLVAGALKTAHVRPSYSSYEDLLQDGILIYAQSLDEAPKCQDPAVTDRFAFRRVYWRTLDQLRRHQRDEEAATPLDFAYDLASLDEFEHTERGLLIKEALEHLREPEYLVITLNLCNGLSLKEIAKKQQLSYRTVNRLKQHGLDQLRLDLACLKEDLD</sequence>
<dbReference type="Pfam" id="PF08281">
    <property type="entry name" value="Sigma70_r4_2"/>
    <property type="match status" value="1"/>
</dbReference>
<dbReference type="InterPro" id="IPR013249">
    <property type="entry name" value="RNA_pol_sigma70_r4_t2"/>
</dbReference>
<reference evidence="2 3" key="1">
    <citation type="submission" date="2019-08" db="EMBL/GenBank/DDBJ databases">
        <title>In-depth cultivation of the pig gut microbiome towards novel bacterial diversity and tailored functional studies.</title>
        <authorList>
            <person name="Wylensek D."/>
            <person name="Hitch T.C.A."/>
            <person name="Clavel T."/>
        </authorList>
    </citation>
    <scope>NUCLEOTIDE SEQUENCE [LARGE SCALE GENOMIC DNA]</scope>
    <source>
        <strain evidence="2 3">Bifido-178-WT-2B</strain>
    </source>
</reference>
<dbReference type="EMBL" id="VUMX01000023">
    <property type="protein sequence ID" value="MST87567.1"/>
    <property type="molecule type" value="Genomic_DNA"/>
</dbReference>
<accession>A0A6A8MFI5</accession>
<feature type="domain" description="RNA polymerase sigma factor 70 region 4 type 2" evidence="1">
    <location>
        <begin position="115"/>
        <end position="166"/>
    </location>
</feature>
<gene>
    <name evidence="2" type="ORF">FYJ62_08005</name>
</gene>
<proteinExistence type="predicted"/>
<dbReference type="Gene3D" id="1.10.10.10">
    <property type="entry name" value="Winged helix-like DNA-binding domain superfamily/Winged helix DNA-binding domain"/>
    <property type="match status" value="1"/>
</dbReference>
<dbReference type="GO" id="GO:0003677">
    <property type="term" value="F:DNA binding"/>
    <property type="evidence" value="ECO:0007669"/>
    <property type="project" value="InterPro"/>
</dbReference>
<dbReference type="InterPro" id="IPR014284">
    <property type="entry name" value="RNA_pol_sigma-70_dom"/>
</dbReference>